<keyword evidence="2" id="KW-1185">Reference proteome</keyword>
<accession>A0A9X0R478</accession>
<gene>
    <name evidence="1" type="ORF">H7965_23420</name>
</gene>
<organism evidence="1 2">
    <name type="scientific">Siccirubricoccus deserti</name>
    <dbReference type="NCBI Taxonomy" id="2013562"/>
    <lineage>
        <taxon>Bacteria</taxon>
        <taxon>Pseudomonadati</taxon>
        <taxon>Pseudomonadota</taxon>
        <taxon>Alphaproteobacteria</taxon>
        <taxon>Acetobacterales</taxon>
        <taxon>Roseomonadaceae</taxon>
        <taxon>Siccirubricoccus</taxon>
    </lineage>
</organism>
<dbReference type="AlphaFoldDB" id="A0A9X0R478"/>
<sequence>MNQMIPLREKETGPVHLARPTHPLSPTMSSANAPLDVVLTENDLCDRLADAMAGAIITYHIGMLARDRDKAASQLPPDERLELIAVAERARRFSEAGLAHLVQRRVGEERFAYLLIVRSRPRNGRSPLALAMAGFLQGEAA</sequence>
<reference evidence="1" key="1">
    <citation type="submission" date="2020-08" db="EMBL/GenBank/DDBJ databases">
        <authorList>
            <person name="Hu Y."/>
            <person name="Nguyen S.V."/>
            <person name="Li F."/>
            <person name="Fanning S."/>
        </authorList>
    </citation>
    <scope>NUCLEOTIDE SEQUENCE</scope>
    <source>
        <strain evidence="1">SYSU D8009</strain>
    </source>
</reference>
<evidence type="ECO:0000313" key="2">
    <source>
        <dbReference type="Proteomes" id="UP000600101"/>
    </source>
</evidence>
<comment type="caution">
    <text evidence="1">The sequence shown here is derived from an EMBL/GenBank/DDBJ whole genome shotgun (WGS) entry which is preliminary data.</text>
</comment>
<evidence type="ECO:0000313" key="1">
    <source>
        <dbReference type="EMBL" id="MBC4018247.1"/>
    </source>
</evidence>
<protein>
    <submittedName>
        <fullName evidence="1">Uncharacterized protein</fullName>
    </submittedName>
</protein>
<dbReference type="Proteomes" id="UP000600101">
    <property type="component" value="Unassembled WGS sequence"/>
</dbReference>
<dbReference type="RefSeq" id="WP_186773000.1">
    <property type="nucleotide sequence ID" value="NZ_JACOMF010000047.1"/>
</dbReference>
<dbReference type="EMBL" id="JACOMF010000047">
    <property type="protein sequence ID" value="MBC4018247.1"/>
    <property type="molecule type" value="Genomic_DNA"/>
</dbReference>
<proteinExistence type="predicted"/>
<name>A0A9X0R478_9PROT</name>